<dbReference type="PANTHER" id="PTHR43873">
    <property type="entry name" value="COBYRINATE A,C-DIAMIDE SYNTHASE"/>
    <property type="match status" value="1"/>
</dbReference>
<name>A0ABM6U757_FUSVA</name>
<dbReference type="EC" id="6.3.5.11" evidence="7"/>
<accession>A0ABM6U757</accession>
<evidence type="ECO:0000313" key="10">
    <source>
        <dbReference type="EMBL" id="AVQ32230.1"/>
    </source>
</evidence>
<keyword evidence="4 7" id="KW-0067">ATP-binding</keyword>
<comment type="miscellaneous">
    <text evidence="7">The a and c carboxylates of cobyrinate are activated for nucleophilic attack via formation of a phosphorylated intermediate by ATP. CbiA catalyzes first the amidation of the c-carboxylate, and then that of the a-carboxylate.</text>
</comment>
<feature type="domain" description="CobQ/CobB/MinD/ParA nucleotide binding" evidence="8">
    <location>
        <begin position="5"/>
        <end position="177"/>
    </location>
</feature>
<feature type="site" description="Increases nucleophilicity of active site Cys" evidence="7">
    <location>
        <position position="422"/>
    </location>
</feature>
<dbReference type="GeneID" id="77469059"/>
<evidence type="ECO:0000256" key="6">
    <source>
        <dbReference type="ARBA" id="ARBA00022962"/>
    </source>
</evidence>
<feature type="active site" description="Nucleophile" evidence="7">
    <location>
        <position position="325"/>
    </location>
</feature>
<protein>
    <recommendedName>
        <fullName evidence="7">Cobyrinate a,c-diamide synthase</fullName>
        <ecNumber evidence="7">6.3.5.11</ecNumber>
    </recommendedName>
    <alternativeName>
        <fullName evidence="7">Cobyrinic acid a,c-diamide synthetase</fullName>
    </alternativeName>
</protein>
<sequence length="441" mass="49634">MKAFMLAGISSGIGKTTVSMGLMSLFENVSPFKTGPDYIDPGFHQFVTGNKSYNLDLFMMGEEGVKYSFYKHQKDISIVEGVMGLYDGIDNSLDNNSSAHLSRVLGIPVVLVVDGIGKSTSIAAQVLGYQLLDKRVNIAGVIINKVSSRKTYDIFKEAIEMYTDVKCLGYVPKDESLHIGSRHLGLLQAEEIGDLKVKISSLAEVLKETIDVDGILEIASKVKIESVENPFKKDKDKYKGLKIGIAKDRAFSFYYNDNIELLKYLGAEIEYFSPVYDKKIPENVDILYFGGGYPENFARELSENKSMIESVNKFYHNNGKIFGECGGFMFLSKEIETIDGEKFPMCSLIDCSIKMGNRLDISRFGYISLLKENKIIGKGHEFHYSKIKEIGNDTRKYTARKKDGREWNCIFEEKGLKGGYPHIHFFTSFDLLKDILEKEGK</sequence>
<organism evidence="10 11">
    <name type="scientific">Fusobacterium varium ATCC 27725</name>
    <dbReference type="NCBI Taxonomy" id="469618"/>
    <lineage>
        <taxon>Bacteria</taxon>
        <taxon>Fusobacteriati</taxon>
        <taxon>Fusobacteriota</taxon>
        <taxon>Fusobacteriia</taxon>
        <taxon>Fusobacteriales</taxon>
        <taxon>Fusobacteriaceae</taxon>
        <taxon>Fusobacterium</taxon>
    </lineage>
</organism>
<dbReference type="CDD" id="cd05388">
    <property type="entry name" value="CobB_N"/>
    <property type="match status" value="1"/>
</dbReference>
<evidence type="ECO:0000256" key="5">
    <source>
        <dbReference type="ARBA" id="ARBA00022842"/>
    </source>
</evidence>
<dbReference type="InterPro" id="IPR004484">
    <property type="entry name" value="CbiA/CobB_synth"/>
</dbReference>
<dbReference type="Gene3D" id="3.40.50.880">
    <property type="match status" value="1"/>
</dbReference>
<comment type="function">
    <text evidence="7">Catalyzes the ATP-dependent amidation of the two carboxylate groups at positions a and c of cobyrinate, using either L-glutamine or ammonia as the nitrogen source.</text>
</comment>
<reference evidence="11" key="1">
    <citation type="journal article" date="2018" name="MSphere">
        <title>Fusobacterium Genomics Using MinION and Illumina Sequencing Enables Genome Completion and Correction.</title>
        <authorList>
            <person name="Todd S.M."/>
            <person name="Settlage R.E."/>
            <person name="Lahmers K.K."/>
            <person name="Slade D.J."/>
        </authorList>
    </citation>
    <scope>NUCLEOTIDE SEQUENCE [LARGE SCALE GENOMIC DNA]</scope>
    <source>
        <strain evidence="11">ATCC 27725</strain>
    </source>
</reference>
<dbReference type="NCBIfam" id="TIGR00379">
    <property type="entry name" value="cobB"/>
    <property type="match status" value="1"/>
</dbReference>
<dbReference type="InterPro" id="IPR029062">
    <property type="entry name" value="Class_I_gatase-like"/>
</dbReference>
<keyword evidence="2 7" id="KW-0436">Ligase</keyword>
<comment type="similarity">
    <text evidence="7">Belongs to the CobB/CbiA family.</text>
</comment>
<dbReference type="NCBIfam" id="NF002204">
    <property type="entry name" value="PRK01077.1"/>
    <property type="match status" value="1"/>
</dbReference>
<dbReference type="InterPro" id="IPR027417">
    <property type="entry name" value="P-loop_NTPase"/>
</dbReference>
<dbReference type="Pfam" id="PF07685">
    <property type="entry name" value="GATase_3"/>
    <property type="match status" value="1"/>
</dbReference>
<proteinExistence type="inferred from homology"/>
<evidence type="ECO:0000256" key="3">
    <source>
        <dbReference type="ARBA" id="ARBA00022741"/>
    </source>
</evidence>
<evidence type="ECO:0000259" key="8">
    <source>
        <dbReference type="Pfam" id="PF01656"/>
    </source>
</evidence>
<dbReference type="PROSITE" id="PS51274">
    <property type="entry name" value="GATASE_COBBQ"/>
    <property type="match status" value="1"/>
</dbReference>
<dbReference type="Pfam" id="PF01656">
    <property type="entry name" value="CbiA"/>
    <property type="match status" value="1"/>
</dbReference>
<feature type="domain" description="CobB/CobQ-like glutamine amidotransferase" evidence="9">
    <location>
        <begin position="242"/>
        <end position="427"/>
    </location>
</feature>
<dbReference type="Proteomes" id="UP000241238">
    <property type="component" value="Chromosome"/>
</dbReference>
<dbReference type="RefSeq" id="WP_005950461.1">
    <property type="nucleotide sequence ID" value="NZ_CP028103.1"/>
</dbReference>
<dbReference type="SUPFAM" id="SSF52540">
    <property type="entry name" value="P-loop containing nucleoside triphosphate hydrolases"/>
    <property type="match status" value="1"/>
</dbReference>
<keyword evidence="3 7" id="KW-0547">Nucleotide-binding</keyword>
<dbReference type="Gene3D" id="3.40.50.300">
    <property type="entry name" value="P-loop containing nucleotide triphosphate hydrolases"/>
    <property type="match status" value="1"/>
</dbReference>
<evidence type="ECO:0000256" key="1">
    <source>
        <dbReference type="ARBA" id="ARBA00001946"/>
    </source>
</evidence>
<evidence type="ECO:0000256" key="4">
    <source>
        <dbReference type="ARBA" id="ARBA00022840"/>
    </source>
</evidence>
<comment type="domain">
    <text evidence="7">Comprises of two domains. The C-terminal domain contains the binding site for glutamine and catalyzes the hydrolysis of this substrate to glutamate and ammonia. The N-terminal domain is anticipated to bind ATP and cobyrinate and catalyzes the ultimate synthesis of the diamide product. The ammonia produced via the glutaminase domain is probably translocated to the adjacent domain via a molecular tunnel, where it reacts with an activated intermediate.</text>
</comment>
<comment type="pathway">
    <text evidence="7">Cofactor biosynthesis; adenosylcobalamin biosynthesis; cob(II)yrinate a,c-diamide from sirohydrochlorin (anaerobic route): step 10/10.</text>
</comment>
<dbReference type="EMBL" id="CP028103">
    <property type="protein sequence ID" value="AVQ32230.1"/>
    <property type="molecule type" value="Genomic_DNA"/>
</dbReference>
<dbReference type="InterPro" id="IPR002586">
    <property type="entry name" value="CobQ/CobB/MinD/ParA_Nub-bd_dom"/>
</dbReference>
<dbReference type="SUPFAM" id="SSF52317">
    <property type="entry name" value="Class I glutamine amidotransferase-like"/>
    <property type="match status" value="1"/>
</dbReference>
<evidence type="ECO:0000313" key="11">
    <source>
        <dbReference type="Proteomes" id="UP000241238"/>
    </source>
</evidence>
<dbReference type="PANTHER" id="PTHR43873:SF1">
    <property type="entry name" value="COBYRINATE A,C-DIAMIDE SYNTHASE"/>
    <property type="match status" value="1"/>
</dbReference>
<keyword evidence="5 7" id="KW-0460">Magnesium</keyword>
<dbReference type="HAMAP" id="MF_00027">
    <property type="entry name" value="CobB_CbiA"/>
    <property type="match status" value="1"/>
</dbReference>
<keyword evidence="7" id="KW-0169">Cobalamin biosynthesis</keyword>
<evidence type="ECO:0000256" key="2">
    <source>
        <dbReference type="ARBA" id="ARBA00022598"/>
    </source>
</evidence>
<evidence type="ECO:0000256" key="7">
    <source>
        <dbReference type="HAMAP-Rule" id="MF_00027"/>
    </source>
</evidence>
<keyword evidence="11" id="KW-1185">Reference proteome</keyword>
<comment type="catalytic activity">
    <reaction evidence="7">
        <text>cob(II)yrinate + 2 L-glutamine + 2 ATP + 2 H2O = cob(II)yrinate a,c diamide + 2 L-glutamate + 2 ADP + 2 phosphate + 2 H(+)</text>
        <dbReference type="Rhea" id="RHEA:26289"/>
        <dbReference type="ChEBI" id="CHEBI:15377"/>
        <dbReference type="ChEBI" id="CHEBI:15378"/>
        <dbReference type="ChEBI" id="CHEBI:29985"/>
        <dbReference type="ChEBI" id="CHEBI:30616"/>
        <dbReference type="ChEBI" id="CHEBI:43474"/>
        <dbReference type="ChEBI" id="CHEBI:58359"/>
        <dbReference type="ChEBI" id="CHEBI:58537"/>
        <dbReference type="ChEBI" id="CHEBI:58894"/>
        <dbReference type="ChEBI" id="CHEBI:456216"/>
        <dbReference type="EC" id="6.3.5.11"/>
    </reaction>
</comment>
<evidence type="ECO:0000259" key="9">
    <source>
        <dbReference type="Pfam" id="PF07685"/>
    </source>
</evidence>
<comment type="cofactor">
    <cofactor evidence="1 7">
        <name>Mg(2+)</name>
        <dbReference type="ChEBI" id="CHEBI:18420"/>
    </cofactor>
</comment>
<gene>
    <name evidence="7" type="primary">cbiA</name>
    <name evidence="10" type="ORF">C4N18_13715</name>
</gene>
<keyword evidence="6 7" id="KW-0315">Glutamine amidotransferase</keyword>
<dbReference type="InterPro" id="IPR011698">
    <property type="entry name" value="GATase_3"/>
</dbReference>
<dbReference type="CDD" id="cd03130">
    <property type="entry name" value="GATase1_CobB"/>
    <property type="match status" value="1"/>
</dbReference>